<evidence type="ECO:0000256" key="1">
    <source>
        <dbReference type="SAM" id="MobiDB-lite"/>
    </source>
</evidence>
<proteinExistence type="predicted"/>
<feature type="compositionally biased region" description="Acidic residues" evidence="1">
    <location>
        <begin position="260"/>
        <end position="271"/>
    </location>
</feature>
<sequence>MRIHSASLTTRGTHGSKNPSLFAAKVPRKFGTENMASRRLQDPSNAYTPRPFPDIHIDDPCTFFSNPRNNPPVNLLSTAPPREPPSLPSFRDDYNHGRRPSEQQQQQQKQYPKPIGSGIPIPSKTTIVPVNVPPIYPNAPSSSASKSHAGRTPPASLPRNPQRKPYQGESSRWVWPAQQPMSFDAYQQKREQLKSRKDESDDEPALDDLPGLLKRSKKPYPRIVIEACVETVLNRHQRRCVQYGWREVNCTTEEYRTEIEGSEDTSDDSDTEAPPPEPVVAPKKEEPIREEDDLVIISSDPTMTPSSEKDEEEWTQLDEAESDSEWAEVGTPTLPTFPPTKSTATQTTPAPPPAHPLPALPTLPPPQPQSLILPADPKIYRYTSTFASPTHLRRNMLPPINKVDAGNYASIVEFLAKQAPTGLVSTFLNVYDEEFKKDSVSGGEGGLFLVDLLEGISTLYELVGRKKRRRDRKVMEIVVKALGSLWRFSEGEVVRYWRSREGVVGKVWGVWERVVEEEDEGLVGTMLKEGLGKVVGLRRVLGLVRRRGTVDMREMVEEAVGLSEDMEVEIGGREWEGLGAGGWDWEPFRGEEMRLLRAGDT</sequence>
<feature type="compositionally biased region" description="Low complexity" evidence="1">
    <location>
        <begin position="339"/>
        <end position="348"/>
    </location>
</feature>
<evidence type="ECO:0000313" key="3">
    <source>
        <dbReference type="Proteomes" id="UP000275078"/>
    </source>
</evidence>
<protein>
    <submittedName>
        <fullName evidence="2">Uncharacterized protein</fullName>
    </submittedName>
</protein>
<accession>A0A3N4IU28</accession>
<reference evidence="2 3" key="1">
    <citation type="journal article" date="2018" name="Nat. Ecol. Evol.">
        <title>Pezizomycetes genomes reveal the molecular basis of ectomycorrhizal truffle lifestyle.</title>
        <authorList>
            <person name="Murat C."/>
            <person name="Payen T."/>
            <person name="Noel B."/>
            <person name="Kuo A."/>
            <person name="Morin E."/>
            <person name="Chen J."/>
            <person name="Kohler A."/>
            <person name="Krizsan K."/>
            <person name="Balestrini R."/>
            <person name="Da Silva C."/>
            <person name="Montanini B."/>
            <person name="Hainaut M."/>
            <person name="Levati E."/>
            <person name="Barry K.W."/>
            <person name="Belfiori B."/>
            <person name="Cichocki N."/>
            <person name="Clum A."/>
            <person name="Dockter R.B."/>
            <person name="Fauchery L."/>
            <person name="Guy J."/>
            <person name="Iotti M."/>
            <person name="Le Tacon F."/>
            <person name="Lindquist E.A."/>
            <person name="Lipzen A."/>
            <person name="Malagnac F."/>
            <person name="Mello A."/>
            <person name="Molinier V."/>
            <person name="Miyauchi S."/>
            <person name="Poulain J."/>
            <person name="Riccioni C."/>
            <person name="Rubini A."/>
            <person name="Sitrit Y."/>
            <person name="Splivallo R."/>
            <person name="Traeger S."/>
            <person name="Wang M."/>
            <person name="Zifcakova L."/>
            <person name="Wipf D."/>
            <person name="Zambonelli A."/>
            <person name="Paolocci F."/>
            <person name="Nowrousian M."/>
            <person name="Ottonello S."/>
            <person name="Baldrian P."/>
            <person name="Spatafora J.W."/>
            <person name="Henrissat B."/>
            <person name="Nagy L.G."/>
            <person name="Aury J.M."/>
            <person name="Wincker P."/>
            <person name="Grigoriev I.V."/>
            <person name="Bonfante P."/>
            <person name="Martin F.M."/>
        </authorList>
    </citation>
    <scope>NUCLEOTIDE SEQUENCE [LARGE SCALE GENOMIC DNA]</scope>
    <source>
        <strain evidence="2 3">RN42</strain>
    </source>
</reference>
<dbReference type="AlphaFoldDB" id="A0A3N4IU28"/>
<name>A0A3N4IU28_ASCIM</name>
<feature type="compositionally biased region" description="Basic and acidic residues" evidence="1">
    <location>
        <begin position="90"/>
        <end position="101"/>
    </location>
</feature>
<dbReference type="EMBL" id="ML119646">
    <property type="protein sequence ID" value="RPA87710.1"/>
    <property type="molecule type" value="Genomic_DNA"/>
</dbReference>
<gene>
    <name evidence="2" type="ORF">BJ508DRAFT_63695</name>
</gene>
<dbReference type="Proteomes" id="UP000275078">
    <property type="component" value="Unassembled WGS sequence"/>
</dbReference>
<feature type="compositionally biased region" description="Basic and acidic residues" evidence="1">
    <location>
        <begin position="187"/>
        <end position="199"/>
    </location>
</feature>
<feature type="region of interest" description="Disordered" evidence="1">
    <location>
        <begin position="138"/>
        <end position="214"/>
    </location>
</feature>
<keyword evidence="3" id="KW-1185">Reference proteome</keyword>
<feature type="compositionally biased region" description="Polar residues" evidence="1">
    <location>
        <begin position="1"/>
        <end position="19"/>
    </location>
</feature>
<feature type="compositionally biased region" description="Polar residues" evidence="1">
    <location>
        <begin position="63"/>
        <end position="77"/>
    </location>
</feature>
<evidence type="ECO:0000313" key="2">
    <source>
        <dbReference type="EMBL" id="RPA87710.1"/>
    </source>
</evidence>
<feature type="compositionally biased region" description="Acidic residues" evidence="1">
    <location>
        <begin position="309"/>
        <end position="326"/>
    </location>
</feature>
<feature type="region of interest" description="Disordered" evidence="1">
    <location>
        <begin position="257"/>
        <end position="352"/>
    </location>
</feature>
<feature type="region of interest" description="Disordered" evidence="1">
    <location>
        <begin position="1"/>
        <end position="126"/>
    </location>
</feature>
<feature type="compositionally biased region" description="Low complexity" evidence="1">
    <location>
        <begin position="103"/>
        <end position="126"/>
    </location>
</feature>
<organism evidence="2 3">
    <name type="scientific">Ascobolus immersus RN42</name>
    <dbReference type="NCBI Taxonomy" id="1160509"/>
    <lineage>
        <taxon>Eukaryota</taxon>
        <taxon>Fungi</taxon>
        <taxon>Dikarya</taxon>
        <taxon>Ascomycota</taxon>
        <taxon>Pezizomycotina</taxon>
        <taxon>Pezizomycetes</taxon>
        <taxon>Pezizales</taxon>
        <taxon>Ascobolaceae</taxon>
        <taxon>Ascobolus</taxon>
    </lineage>
</organism>